<evidence type="ECO:0000256" key="8">
    <source>
        <dbReference type="ARBA" id="ARBA00067675"/>
    </source>
</evidence>
<evidence type="ECO:0000256" key="10">
    <source>
        <dbReference type="ARBA" id="ARBA00078850"/>
    </source>
</evidence>
<evidence type="ECO:0000313" key="14">
    <source>
        <dbReference type="EMBL" id="CAF95035.1"/>
    </source>
</evidence>
<dbReference type="CDD" id="cd06720">
    <property type="entry name" value="PDZ1_APBA1_3-like"/>
    <property type="match status" value="1"/>
</dbReference>
<keyword evidence="6" id="KW-0007">Acetylation</keyword>
<dbReference type="PANTHER" id="PTHR12345:SF9">
    <property type="entry name" value="AMYLOID-BETA A4 PRECURSOR PROTEIN-BINDING FAMILY A MEMBER 3"/>
    <property type="match status" value="1"/>
</dbReference>
<comment type="subcellular location">
    <subcellularLocation>
        <location evidence="1">Cytoplasm</location>
        <location evidence="1">Perinuclear region</location>
    </subcellularLocation>
</comment>
<protein>
    <recommendedName>
        <fullName evidence="8">Amyloid-beta A4 precursor protein-binding family A member 3</fullName>
    </recommendedName>
    <alternativeName>
        <fullName evidence="10">Adapter protein X11gamma</fullName>
    </alternativeName>
    <alternativeName>
        <fullName evidence="9">Neuron-specific X11L2 protein</fullName>
    </alternativeName>
    <alternativeName>
        <fullName evidence="11">Neuronal Munc18-1-interacting protein 3</fullName>
    </alternativeName>
</protein>
<evidence type="ECO:0000256" key="4">
    <source>
        <dbReference type="ARBA" id="ARBA00022553"/>
    </source>
</evidence>
<dbReference type="GO" id="GO:0048471">
    <property type="term" value="C:perinuclear region of cytoplasm"/>
    <property type="evidence" value="ECO:0007669"/>
    <property type="project" value="UniProtKB-SubCell"/>
</dbReference>
<evidence type="ECO:0000256" key="9">
    <source>
        <dbReference type="ARBA" id="ARBA00077607"/>
    </source>
</evidence>
<sequence>VPGPCDTEDLLDGVVFGAKYLGSTQIRSDRNPSTNARMAQAQEAVDRIKVGGMLKYSPDGAFPLHPVCCGLLQAPEGESQPMTEVDLFISTKRIKVLTADTQETMMDHTLQMISYIADIDDIVVLMARRKLKGQEGGVASSSSPSSSSKSQDKCIMICHVFSSEDAQVIAQAIGQAFGVAYQQFLQENGMKATDLKPGEYSDYLESQELYNGDLAHFSDSQNIREVAITKAAGEILGLAIVESGWGSILPTVVVANLLHGGPAERCGELSIGDRIMSINSTSLVGLPIAACQNIIRDLKSQKYVKMSIVHCPPVTMAIIKRPHPTFQLGFSVEDGIICSLMRGGIAERGGIRVGHRIIEINGQSVVATPHDKIIQILTSAVGEVSRNPRRDYIIFQSLRNYDTPFPLCWQIHLKTMPASTYRLLTGQEQPVFL</sequence>
<dbReference type="FunFam" id="2.30.42.10:FF:000007">
    <property type="entry name" value="Amyloid beta A4 protein-binding family A member"/>
    <property type="match status" value="1"/>
</dbReference>
<keyword evidence="4" id="KW-0597">Phosphoprotein</keyword>
<evidence type="ECO:0000256" key="1">
    <source>
        <dbReference type="ARBA" id="ARBA00004556"/>
    </source>
</evidence>
<organism evidence="14">
    <name type="scientific">Tetraodon nigroviridis</name>
    <name type="common">Spotted green pufferfish</name>
    <name type="synonym">Chelonodon nigroviridis</name>
    <dbReference type="NCBI Taxonomy" id="99883"/>
    <lineage>
        <taxon>Eukaryota</taxon>
        <taxon>Metazoa</taxon>
        <taxon>Chordata</taxon>
        <taxon>Craniata</taxon>
        <taxon>Vertebrata</taxon>
        <taxon>Euteleostomi</taxon>
        <taxon>Actinopterygii</taxon>
        <taxon>Neopterygii</taxon>
        <taxon>Teleostei</taxon>
        <taxon>Neoteleostei</taxon>
        <taxon>Acanthomorphata</taxon>
        <taxon>Eupercaria</taxon>
        <taxon>Tetraodontiformes</taxon>
        <taxon>Tetradontoidea</taxon>
        <taxon>Tetraodontidae</taxon>
        <taxon>Tetraodon</taxon>
    </lineage>
</organism>
<dbReference type="InterPro" id="IPR051230">
    <property type="entry name" value="APP-Binding"/>
</dbReference>
<accession>Q4SWE7</accession>
<name>Q4SWE7_TETNG</name>
<dbReference type="Gene3D" id="2.30.42.10">
    <property type="match status" value="2"/>
</dbReference>
<dbReference type="Pfam" id="PF00640">
    <property type="entry name" value="PID"/>
    <property type="match status" value="1"/>
</dbReference>
<dbReference type="Gene3D" id="2.30.29.30">
    <property type="entry name" value="Pleckstrin-homology domain (PH domain)/Phosphotyrosine-binding domain (PTB)"/>
    <property type="match status" value="1"/>
</dbReference>
<dbReference type="SMART" id="SM00462">
    <property type="entry name" value="PTB"/>
    <property type="match status" value="1"/>
</dbReference>
<feature type="domain" description="PDZ" evidence="13">
    <location>
        <begin position="225"/>
        <end position="297"/>
    </location>
</feature>
<dbReference type="GO" id="GO:0043197">
    <property type="term" value="C:dendritic spine"/>
    <property type="evidence" value="ECO:0007669"/>
    <property type="project" value="TreeGrafter"/>
</dbReference>
<gene>
    <name evidence="14" type="ORF">GSTENG00011530001</name>
</gene>
<evidence type="ECO:0000259" key="13">
    <source>
        <dbReference type="PROSITE" id="PS50106"/>
    </source>
</evidence>
<evidence type="ECO:0000256" key="6">
    <source>
        <dbReference type="ARBA" id="ARBA00022990"/>
    </source>
</evidence>
<reference evidence="14" key="2">
    <citation type="submission" date="2004-02" db="EMBL/GenBank/DDBJ databases">
        <authorList>
            <consortium name="Genoscope"/>
            <consortium name="Whitehead Institute Centre for Genome Research"/>
        </authorList>
    </citation>
    <scope>NUCLEOTIDE SEQUENCE</scope>
</reference>
<dbReference type="FunFam" id="2.30.29.30:FF:000222">
    <property type="entry name" value="amyloid beta A4 precursor protein-binding family A member 3"/>
    <property type="match status" value="1"/>
</dbReference>
<dbReference type="OrthoDB" id="5987010at2759"/>
<dbReference type="CDD" id="cd01208">
    <property type="entry name" value="PTB_X11"/>
    <property type="match status" value="1"/>
</dbReference>
<dbReference type="FunFam" id="2.30.42.10:FF:000017">
    <property type="entry name" value="Amyloid beta A4 protein-binding family A member 1"/>
    <property type="match status" value="1"/>
</dbReference>
<evidence type="ECO:0000256" key="11">
    <source>
        <dbReference type="ARBA" id="ARBA00083043"/>
    </source>
</evidence>
<dbReference type="EMBL" id="CAAE01013627">
    <property type="protein sequence ID" value="CAF95035.1"/>
    <property type="molecule type" value="Genomic_DNA"/>
</dbReference>
<comment type="function">
    <text evidence="7">May modulate processing of the amyloid-beta precursor protein (APP) and hence formation of APP-beta. May enhance the activity of HIF1A in macrophages by inhibiting the activity of HIF1AN.</text>
</comment>
<dbReference type="PROSITE" id="PS01179">
    <property type="entry name" value="PID"/>
    <property type="match status" value="1"/>
</dbReference>
<keyword evidence="2" id="KW-0813">Transport</keyword>
<feature type="domain" description="PID" evidence="12">
    <location>
        <begin position="12"/>
        <end position="187"/>
    </location>
</feature>
<dbReference type="AlphaFoldDB" id="Q4SWE7"/>
<dbReference type="InterPro" id="IPR001478">
    <property type="entry name" value="PDZ"/>
</dbReference>
<dbReference type="PANTHER" id="PTHR12345">
    <property type="entry name" value="SYNTENIN RELATED"/>
    <property type="match status" value="1"/>
</dbReference>
<evidence type="ECO:0000256" key="7">
    <source>
        <dbReference type="ARBA" id="ARBA00058713"/>
    </source>
</evidence>
<dbReference type="GO" id="GO:0001540">
    <property type="term" value="F:amyloid-beta binding"/>
    <property type="evidence" value="ECO:0007669"/>
    <property type="project" value="TreeGrafter"/>
</dbReference>
<proteinExistence type="predicted"/>
<dbReference type="GO" id="GO:0005886">
    <property type="term" value="C:plasma membrane"/>
    <property type="evidence" value="ECO:0007669"/>
    <property type="project" value="TreeGrafter"/>
</dbReference>
<evidence type="ECO:0000256" key="5">
    <source>
        <dbReference type="ARBA" id="ARBA00022737"/>
    </source>
</evidence>
<dbReference type="InterPro" id="IPR011993">
    <property type="entry name" value="PH-like_dom_sf"/>
</dbReference>
<dbReference type="SUPFAM" id="SSF50729">
    <property type="entry name" value="PH domain-like"/>
    <property type="match status" value="1"/>
</dbReference>
<dbReference type="CDD" id="cd06793">
    <property type="entry name" value="PDZ2_APBA1_3-like"/>
    <property type="match status" value="1"/>
</dbReference>
<dbReference type="GO" id="GO:0007268">
    <property type="term" value="P:chemical synaptic transmission"/>
    <property type="evidence" value="ECO:0007669"/>
    <property type="project" value="TreeGrafter"/>
</dbReference>
<evidence type="ECO:0000256" key="2">
    <source>
        <dbReference type="ARBA" id="ARBA00022448"/>
    </source>
</evidence>
<dbReference type="PROSITE" id="PS50106">
    <property type="entry name" value="PDZ"/>
    <property type="match status" value="2"/>
</dbReference>
<keyword evidence="5" id="KW-0677">Repeat</keyword>
<dbReference type="SMART" id="SM00228">
    <property type="entry name" value="PDZ"/>
    <property type="match status" value="2"/>
</dbReference>
<dbReference type="SUPFAM" id="SSF50156">
    <property type="entry name" value="PDZ domain-like"/>
    <property type="match status" value="2"/>
</dbReference>
<reference evidence="14" key="1">
    <citation type="journal article" date="2004" name="Nature">
        <title>Genome duplication in the teleost fish Tetraodon nigroviridis reveals the early vertebrate proto-karyotype.</title>
        <authorList>
            <person name="Jaillon O."/>
            <person name="Aury J.-M."/>
            <person name="Brunet F."/>
            <person name="Petit J.-L."/>
            <person name="Stange-Thomann N."/>
            <person name="Mauceli E."/>
            <person name="Bouneau L."/>
            <person name="Fischer C."/>
            <person name="Ozouf-Costaz C."/>
            <person name="Bernot A."/>
            <person name="Nicaud S."/>
            <person name="Jaffe D."/>
            <person name="Fisher S."/>
            <person name="Lutfalla G."/>
            <person name="Dossat C."/>
            <person name="Segurens B."/>
            <person name="Dasilva C."/>
            <person name="Salanoubat M."/>
            <person name="Levy M."/>
            <person name="Boudet N."/>
            <person name="Castellano S."/>
            <person name="Anthouard V."/>
            <person name="Jubin C."/>
            <person name="Castelli V."/>
            <person name="Katinka M."/>
            <person name="Vacherie B."/>
            <person name="Biemont C."/>
            <person name="Skalli Z."/>
            <person name="Cattolico L."/>
            <person name="Poulain J."/>
            <person name="De Berardinis V."/>
            <person name="Cruaud C."/>
            <person name="Duprat S."/>
            <person name="Brottier P."/>
            <person name="Coutanceau J.-P."/>
            <person name="Gouzy J."/>
            <person name="Parra G."/>
            <person name="Lardier G."/>
            <person name="Chapple C."/>
            <person name="McKernan K.J."/>
            <person name="McEwan P."/>
            <person name="Bosak S."/>
            <person name="Kellis M."/>
            <person name="Volff J.-N."/>
            <person name="Guigo R."/>
            <person name="Zody M.C."/>
            <person name="Mesirov J."/>
            <person name="Lindblad-Toh K."/>
            <person name="Birren B."/>
            <person name="Nusbaum C."/>
            <person name="Kahn D."/>
            <person name="Robinson-Rechavi M."/>
            <person name="Laudet V."/>
            <person name="Schachter V."/>
            <person name="Quetier F."/>
            <person name="Saurin W."/>
            <person name="Scarpelli C."/>
            <person name="Wincker P."/>
            <person name="Lander E.S."/>
            <person name="Weissenbach J."/>
            <person name="Roest Crollius H."/>
        </authorList>
    </citation>
    <scope>NUCLEOTIDE SEQUENCE [LARGE SCALE GENOMIC DNA]</scope>
</reference>
<evidence type="ECO:0000256" key="3">
    <source>
        <dbReference type="ARBA" id="ARBA00022490"/>
    </source>
</evidence>
<keyword evidence="3" id="KW-0963">Cytoplasm</keyword>
<feature type="domain" description="PDZ" evidence="13">
    <location>
        <begin position="315"/>
        <end position="385"/>
    </location>
</feature>
<dbReference type="Pfam" id="PF00595">
    <property type="entry name" value="PDZ"/>
    <property type="match status" value="2"/>
</dbReference>
<dbReference type="InterPro" id="IPR006020">
    <property type="entry name" value="PTB/PI_dom"/>
</dbReference>
<dbReference type="InterPro" id="IPR036034">
    <property type="entry name" value="PDZ_sf"/>
</dbReference>
<dbReference type="KEGG" id="tng:GSTEN00011530G001"/>
<evidence type="ECO:0000259" key="12">
    <source>
        <dbReference type="PROSITE" id="PS01179"/>
    </source>
</evidence>
<feature type="non-terminal residue" evidence="14">
    <location>
        <position position="1"/>
    </location>
</feature>